<evidence type="ECO:0000313" key="2">
    <source>
        <dbReference type="Proteomes" id="UP000184212"/>
    </source>
</evidence>
<dbReference type="EMBL" id="FQWQ01000001">
    <property type="protein sequence ID" value="SHG55191.1"/>
    <property type="molecule type" value="Genomic_DNA"/>
</dbReference>
<dbReference type="Proteomes" id="UP000184212">
    <property type="component" value="Unassembled WGS sequence"/>
</dbReference>
<reference evidence="1 2" key="1">
    <citation type="submission" date="2016-11" db="EMBL/GenBank/DDBJ databases">
        <authorList>
            <person name="Jaros S."/>
            <person name="Januszkiewicz K."/>
            <person name="Wedrychowicz H."/>
        </authorList>
    </citation>
    <scope>NUCLEOTIDE SEQUENCE [LARGE SCALE GENOMIC DNA]</scope>
    <source>
        <strain evidence="1 2">DSM 24574</strain>
    </source>
</reference>
<gene>
    <name evidence="1" type="ORF">SAMN04488109_0791</name>
</gene>
<organism evidence="1 2">
    <name type="scientific">Chryseolinea serpens</name>
    <dbReference type="NCBI Taxonomy" id="947013"/>
    <lineage>
        <taxon>Bacteria</taxon>
        <taxon>Pseudomonadati</taxon>
        <taxon>Bacteroidota</taxon>
        <taxon>Cytophagia</taxon>
        <taxon>Cytophagales</taxon>
        <taxon>Fulvivirgaceae</taxon>
        <taxon>Chryseolinea</taxon>
    </lineage>
</organism>
<dbReference type="AlphaFoldDB" id="A0A1M5KQZ3"/>
<dbReference type="STRING" id="947013.SAMN04488109_0791"/>
<dbReference type="OrthoDB" id="942904at2"/>
<name>A0A1M5KQZ3_9BACT</name>
<sequence length="233" mass="26593">MRYPLIVVLLVTLSFIAKGQYSDIEETDTEEIDIEETDTRPVFTPGLYLNFYNFIENDPILPEDIITDIPRQRDFYIQLFRANAIDVALSDSMLHLRPDDVWGYSDGRGIFINRSKFPTNVLVGADVSENPFAQINIMGTLCLVYYLKTHSSSALTGNRVMVRANDVRQSAAKFILNTKDGSFHNATLSQLEQMIADDPALLKEFNAYRGKRSIKFYVFLKKYNEKHPAALGY</sequence>
<keyword evidence="2" id="KW-1185">Reference proteome</keyword>
<accession>A0A1M5KQZ3</accession>
<evidence type="ECO:0000313" key="1">
    <source>
        <dbReference type="EMBL" id="SHG55191.1"/>
    </source>
</evidence>
<proteinExistence type="predicted"/>
<protein>
    <submittedName>
        <fullName evidence="1">Uncharacterized protein</fullName>
    </submittedName>
</protein>
<dbReference type="RefSeq" id="WP_073131252.1">
    <property type="nucleotide sequence ID" value="NZ_FQWQ01000001.1"/>
</dbReference>